<evidence type="ECO:0000256" key="3">
    <source>
        <dbReference type="ARBA" id="ARBA00022842"/>
    </source>
</evidence>
<dbReference type="EMBL" id="BOOG01000002">
    <property type="protein sequence ID" value="GIH67833.1"/>
    <property type="molecule type" value="Genomic_DNA"/>
</dbReference>
<keyword evidence="3" id="KW-0460">Magnesium</keyword>
<name>A0A8J3VXE6_9ACTN</name>
<dbReference type="PANTHER" id="PTHR13794:SF58">
    <property type="entry name" value="MITOCHONDRIAL ENOLASE SUPERFAMILY MEMBER 1"/>
    <property type="match status" value="1"/>
</dbReference>
<evidence type="ECO:0000256" key="1">
    <source>
        <dbReference type="ARBA" id="ARBA00001946"/>
    </source>
</evidence>
<proteinExistence type="predicted"/>
<dbReference type="InterPro" id="IPR029017">
    <property type="entry name" value="Enolase-like_N"/>
</dbReference>
<dbReference type="InterPro" id="IPR013341">
    <property type="entry name" value="Mandelate_racemase_N_dom"/>
</dbReference>
<keyword evidence="6" id="KW-1185">Reference proteome</keyword>
<dbReference type="InterPro" id="IPR013342">
    <property type="entry name" value="Mandelate_racemase_C"/>
</dbReference>
<dbReference type="GO" id="GO:0000287">
    <property type="term" value="F:magnesium ion binding"/>
    <property type="evidence" value="ECO:0007669"/>
    <property type="project" value="TreeGrafter"/>
</dbReference>
<dbReference type="SFLD" id="SFLDS00001">
    <property type="entry name" value="Enolase"/>
    <property type="match status" value="1"/>
</dbReference>
<dbReference type="PROSITE" id="PS00908">
    <property type="entry name" value="MR_MLE_1"/>
    <property type="match status" value="1"/>
</dbReference>
<organism evidence="5 6">
    <name type="scientific">Sphaerimonospora thailandensis</name>
    <dbReference type="NCBI Taxonomy" id="795644"/>
    <lineage>
        <taxon>Bacteria</taxon>
        <taxon>Bacillati</taxon>
        <taxon>Actinomycetota</taxon>
        <taxon>Actinomycetes</taxon>
        <taxon>Streptosporangiales</taxon>
        <taxon>Streptosporangiaceae</taxon>
        <taxon>Sphaerimonospora</taxon>
    </lineage>
</organism>
<evidence type="ECO:0000256" key="2">
    <source>
        <dbReference type="ARBA" id="ARBA00022723"/>
    </source>
</evidence>
<evidence type="ECO:0000313" key="6">
    <source>
        <dbReference type="Proteomes" id="UP000610966"/>
    </source>
</evidence>
<dbReference type="GO" id="GO:0016052">
    <property type="term" value="P:carbohydrate catabolic process"/>
    <property type="evidence" value="ECO:0007669"/>
    <property type="project" value="TreeGrafter"/>
</dbReference>
<dbReference type="InterPro" id="IPR036849">
    <property type="entry name" value="Enolase-like_C_sf"/>
</dbReference>
<dbReference type="SMART" id="SM00922">
    <property type="entry name" value="MR_MLE"/>
    <property type="match status" value="1"/>
</dbReference>
<dbReference type="SUPFAM" id="SSF54826">
    <property type="entry name" value="Enolase N-terminal domain-like"/>
    <property type="match status" value="1"/>
</dbReference>
<evidence type="ECO:0000259" key="4">
    <source>
        <dbReference type="SMART" id="SM00922"/>
    </source>
</evidence>
<comment type="caution">
    <text evidence="5">The sequence shown here is derived from an EMBL/GenBank/DDBJ whole genome shotgun (WGS) entry which is preliminary data.</text>
</comment>
<dbReference type="PANTHER" id="PTHR13794">
    <property type="entry name" value="ENOLASE SUPERFAMILY, MANDELATE RACEMASE"/>
    <property type="match status" value="1"/>
</dbReference>
<keyword evidence="2" id="KW-0479">Metal-binding</keyword>
<dbReference type="InterPro" id="IPR018110">
    <property type="entry name" value="Mandel_Rmase/mucon_lact_enz_CS"/>
</dbReference>
<sequence>MVDDVIHEVCAAAYRVPTDRPEADGTFAWDATTMVVAEVRAGTVTGTGWSYAPAAAARLVTELLAPVVTGASAMDIPAIWRAMDRRVRNAGRPGLAAYAISAVDVALWDLKAKLLNVPLTRLFGAVHDRVPVYGSGGFTTYDDATTAAQLRHWVHEQGIGRVKLKIGESWGTAPARDLHRIALAREVIGPEAELYVDANGGYTAKQAIRLERRMRDHDVVWFEEPVSSDDLAGLRLVRERADADVAAGEYGGDQVYFTRMCEADAVDCLQIDATRCGGYTGWFGAAAVAAGHNLQVSAHCAPNLHVPAAAATPNLRHVEWFHDHVRIESELFDGAADPAGGVVRAGADRPGLGLTLRHEAAERHRVG</sequence>
<dbReference type="AlphaFoldDB" id="A0A8J3VXE6"/>
<dbReference type="SUPFAM" id="SSF51604">
    <property type="entry name" value="Enolase C-terminal domain-like"/>
    <property type="match status" value="1"/>
</dbReference>
<gene>
    <name evidence="5" type="ORF">Mth01_00860</name>
</gene>
<dbReference type="SFLD" id="SFLDG00179">
    <property type="entry name" value="mandelate_racemase"/>
    <property type="match status" value="1"/>
</dbReference>
<dbReference type="InterPro" id="IPR029065">
    <property type="entry name" value="Enolase_C-like"/>
</dbReference>
<dbReference type="RefSeq" id="WP_239088897.1">
    <property type="nucleotide sequence ID" value="NZ_BOOG01000002.1"/>
</dbReference>
<accession>A0A8J3VXE6</accession>
<dbReference type="Pfam" id="PF13378">
    <property type="entry name" value="MR_MLE_C"/>
    <property type="match status" value="1"/>
</dbReference>
<dbReference type="GO" id="GO:0016836">
    <property type="term" value="F:hydro-lyase activity"/>
    <property type="evidence" value="ECO:0007669"/>
    <property type="project" value="TreeGrafter"/>
</dbReference>
<dbReference type="Pfam" id="PF02746">
    <property type="entry name" value="MR_MLE_N"/>
    <property type="match status" value="1"/>
</dbReference>
<feature type="domain" description="Mandelate racemase/muconate lactonizing enzyme C-terminal" evidence="4">
    <location>
        <begin position="143"/>
        <end position="244"/>
    </location>
</feature>
<dbReference type="CDD" id="cd03328">
    <property type="entry name" value="MR_like_3"/>
    <property type="match status" value="1"/>
</dbReference>
<dbReference type="InterPro" id="IPR046945">
    <property type="entry name" value="RHMD-like"/>
</dbReference>
<protein>
    <submittedName>
        <fullName evidence="5">Mandelate racemase</fullName>
    </submittedName>
</protein>
<evidence type="ECO:0000313" key="5">
    <source>
        <dbReference type="EMBL" id="GIH67833.1"/>
    </source>
</evidence>
<dbReference type="Gene3D" id="3.20.20.120">
    <property type="entry name" value="Enolase-like C-terminal domain"/>
    <property type="match status" value="1"/>
</dbReference>
<reference evidence="5" key="1">
    <citation type="submission" date="2021-01" db="EMBL/GenBank/DDBJ databases">
        <title>Whole genome shotgun sequence of Sphaerimonospora thailandensis NBRC 107569.</title>
        <authorList>
            <person name="Komaki H."/>
            <person name="Tamura T."/>
        </authorList>
    </citation>
    <scope>NUCLEOTIDE SEQUENCE</scope>
    <source>
        <strain evidence="5">NBRC 107569</strain>
    </source>
</reference>
<dbReference type="Gene3D" id="3.30.390.10">
    <property type="entry name" value="Enolase-like, N-terminal domain"/>
    <property type="match status" value="1"/>
</dbReference>
<comment type="cofactor">
    <cofactor evidence="1">
        <name>Mg(2+)</name>
        <dbReference type="ChEBI" id="CHEBI:18420"/>
    </cofactor>
</comment>
<dbReference type="Proteomes" id="UP000610966">
    <property type="component" value="Unassembled WGS sequence"/>
</dbReference>
<dbReference type="GO" id="GO:0009063">
    <property type="term" value="P:amino acid catabolic process"/>
    <property type="evidence" value="ECO:0007669"/>
    <property type="project" value="InterPro"/>
</dbReference>